<dbReference type="AlphaFoldDB" id="F8D613"/>
<dbReference type="GeneID" id="41386210"/>
<evidence type="ECO:0000313" key="2">
    <source>
        <dbReference type="Proteomes" id="UP000006794"/>
    </source>
</evidence>
<reference evidence="1 2" key="1">
    <citation type="journal article" date="2012" name="Stand. Genomic Sci.">
        <title>Complete genome sequence of Halopiger xanaduensis type strain (SH-6(T)).</title>
        <authorList>
            <person name="Anderson I."/>
            <person name="Tindall B.J."/>
            <person name="Rohde M."/>
            <person name="Lucas S."/>
            <person name="Han J."/>
            <person name="Lapidus A."/>
            <person name="Cheng J.F."/>
            <person name="Goodwin L."/>
            <person name="Pitluck S."/>
            <person name="Peters L."/>
            <person name="Pati A."/>
            <person name="Mikhailova N."/>
            <person name="Pagani I."/>
            <person name="Teshima H."/>
            <person name="Han C."/>
            <person name="Tapia R."/>
            <person name="Land M."/>
            <person name="Woyke T."/>
            <person name="Klenk H.P."/>
            <person name="Kyrpides N."/>
            <person name="Ivanova N."/>
        </authorList>
    </citation>
    <scope>NUCLEOTIDE SEQUENCE [LARGE SCALE GENOMIC DNA]</scope>
    <source>
        <strain evidence="2">DSM 18323 / JCM 14033 / SH-6</strain>
    </source>
</reference>
<proteinExistence type="predicted"/>
<dbReference type="RefSeq" id="WP_013881759.1">
    <property type="nucleotide sequence ID" value="NC_015666.1"/>
</dbReference>
<sequence>MVRISAPRFTGDSLLTHYKRAINVAYEIRSYDGDDDLVLDLTKSEWFTPASLVPLCVAYNKKVTNGTEIDVDLPSNYLMQEYLSQINFPEGTTDPSQQYSNSLPLCLLNQSPSSGAAENVSQKLRSLLKKEYDSLSPSARQGISLPIYEIVDNIDQHSNCDLGAVLVQNYGSKDFIDIGIVDDGITIPKNFENHSVDFDSDNDAIEMAMEGKVSTKGRGVDRGYGIKTTVNLVCEGLNGSILIASRDGTILQKNSTKVPRDYPVDWPGTIVVCRMSIPEDDFRLNDYITGIGE</sequence>
<dbReference type="eggNOG" id="arCOG07602">
    <property type="taxonomic scope" value="Archaea"/>
</dbReference>
<gene>
    <name evidence="1" type="ordered locus">Halxa_4271</name>
</gene>
<name>F8D613_HALXS</name>
<evidence type="ECO:0000313" key="1">
    <source>
        <dbReference type="EMBL" id="AEH38873.1"/>
    </source>
</evidence>
<organism evidence="1 2">
    <name type="scientific">Halopiger xanaduensis (strain DSM 18323 / JCM 14033 / SH-6)</name>
    <dbReference type="NCBI Taxonomy" id="797210"/>
    <lineage>
        <taxon>Archaea</taxon>
        <taxon>Methanobacteriati</taxon>
        <taxon>Methanobacteriota</taxon>
        <taxon>Stenosarchaea group</taxon>
        <taxon>Halobacteria</taxon>
        <taxon>Halobacteriales</taxon>
        <taxon>Natrialbaceae</taxon>
        <taxon>Halopiger</taxon>
    </lineage>
</organism>
<dbReference type="HOGENOM" id="CLU_948667_0_0_2"/>
<protein>
    <recommendedName>
        <fullName evidence="3">ATP-binding region ATPase domain protein</fullName>
    </recommendedName>
</protein>
<dbReference type="InterPro" id="IPR036890">
    <property type="entry name" value="HATPase_C_sf"/>
</dbReference>
<dbReference type="SUPFAM" id="SSF55874">
    <property type="entry name" value="ATPase domain of HSP90 chaperone/DNA topoisomerase II/histidine kinase"/>
    <property type="match status" value="1"/>
</dbReference>
<accession>F8D613</accession>
<dbReference type="OrthoDB" id="351240at2157"/>
<dbReference type="Proteomes" id="UP000006794">
    <property type="component" value="Chromosome"/>
</dbReference>
<keyword evidence="2" id="KW-1185">Reference proteome</keyword>
<dbReference type="EMBL" id="CP002839">
    <property type="protein sequence ID" value="AEH38873.1"/>
    <property type="molecule type" value="Genomic_DNA"/>
</dbReference>
<evidence type="ECO:0008006" key="3">
    <source>
        <dbReference type="Google" id="ProtNLM"/>
    </source>
</evidence>
<dbReference type="KEGG" id="hxa:Halxa_4271"/>